<dbReference type="AlphaFoldDB" id="A0AA47NW22"/>
<dbReference type="EMBL" id="JAOPHQ010004377">
    <property type="protein sequence ID" value="KAK0139445.1"/>
    <property type="molecule type" value="Genomic_DNA"/>
</dbReference>
<keyword evidence="2" id="KW-1185">Reference proteome</keyword>
<accession>A0AA47NW22</accession>
<protein>
    <submittedName>
        <fullName evidence="1">Uncharacterized protein</fullName>
    </submittedName>
</protein>
<organism evidence="1 2">
    <name type="scientific">Merluccius polli</name>
    <name type="common">Benguela hake</name>
    <name type="synonym">Merluccius cadenati</name>
    <dbReference type="NCBI Taxonomy" id="89951"/>
    <lineage>
        <taxon>Eukaryota</taxon>
        <taxon>Metazoa</taxon>
        <taxon>Chordata</taxon>
        <taxon>Craniata</taxon>
        <taxon>Vertebrata</taxon>
        <taxon>Euteleostomi</taxon>
        <taxon>Actinopterygii</taxon>
        <taxon>Neopterygii</taxon>
        <taxon>Teleostei</taxon>
        <taxon>Neoteleostei</taxon>
        <taxon>Acanthomorphata</taxon>
        <taxon>Zeiogadaria</taxon>
        <taxon>Gadariae</taxon>
        <taxon>Gadiformes</taxon>
        <taxon>Gadoidei</taxon>
        <taxon>Merlucciidae</taxon>
        <taxon>Merluccius</taxon>
    </lineage>
</organism>
<dbReference type="Proteomes" id="UP001174136">
    <property type="component" value="Unassembled WGS sequence"/>
</dbReference>
<proteinExistence type="predicted"/>
<gene>
    <name evidence="1" type="ORF">N1851_023833</name>
</gene>
<comment type="caution">
    <text evidence="1">The sequence shown here is derived from an EMBL/GenBank/DDBJ whole genome shotgun (WGS) entry which is preliminary data.</text>
</comment>
<evidence type="ECO:0000313" key="1">
    <source>
        <dbReference type="EMBL" id="KAK0139445.1"/>
    </source>
</evidence>
<dbReference type="PANTHER" id="PTHR47331:SF5">
    <property type="entry name" value="RIBONUCLEASE H"/>
    <property type="match status" value="1"/>
</dbReference>
<sequence length="243" mass="27142">MAALHDKFGQPHQLALRKIASVLEPPRSLLQTLGTEGDIELSCGSHVARLLSKFPPEQRAEFRRHQCKQPGATHTLYDFSEWLRQESWCQGFDNQATVRSSKDRQNTAKGDGRHGKAVTVLHGAGQASESTPQSHPESVTKKTAKPKAYCAYCESTEHYLSQCSDVAKLSKDQLKEWIQVNKRCWRCARSHQAAQCTLKKPCNICQGKHLLALHKINVRADRPNKDPAVKEESCLTSSTADTL</sequence>
<dbReference type="PANTHER" id="PTHR47331">
    <property type="entry name" value="PHD-TYPE DOMAIN-CONTAINING PROTEIN"/>
    <property type="match status" value="1"/>
</dbReference>
<reference evidence="1" key="1">
    <citation type="journal article" date="2023" name="Front. Mar. Sci.">
        <title>A new Merluccius polli reference genome to investigate the effects of global change in West African waters.</title>
        <authorList>
            <person name="Mateo J.L."/>
            <person name="Blanco-Fernandez C."/>
            <person name="Garcia-Vazquez E."/>
            <person name="Machado-Schiaffino G."/>
        </authorList>
    </citation>
    <scope>NUCLEOTIDE SEQUENCE</scope>
    <source>
        <strain evidence="1">C29</strain>
        <tissue evidence="1">Fin</tissue>
    </source>
</reference>
<evidence type="ECO:0000313" key="2">
    <source>
        <dbReference type="Proteomes" id="UP001174136"/>
    </source>
</evidence>
<name>A0AA47NW22_MERPO</name>